<evidence type="ECO:0000256" key="1">
    <source>
        <dbReference type="ARBA" id="ARBA00000022"/>
    </source>
</evidence>
<dbReference type="SUPFAM" id="SSF143990">
    <property type="entry name" value="YbiA-like"/>
    <property type="match status" value="1"/>
</dbReference>
<name>A0ABV5PP81_STRCM</name>
<dbReference type="RefSeq" id="WP_345220102.1">
    <property type="nucleotide sequence ID" value="NZ_BAAAXE010000011.1"/>
</dbReference>
<accession>A0ABV5PP81</accession>
<dbReference type="InterPro" id="IPR037238">
    <property type="entry name" value="YbiA-like_sf"/>
</dbReference>
<keyword evidence="5" id="KW-1185">Reference proteome</keyword>
<dbReference type="InterPro" id="IPR012816">
    <property type="entry name" value="NADAR"/>
</dbReference>
<comment type="caution">
    <text evidence="4">The sequence shown here is derived from an EMBL/GenBank/DDBJ whole genome shotgun (WGS) entry which is preliminary data.</text>
</comment>
<feature type="domain" description="NADAR" evidence="3">
    <location>
        <begin position="36"/>
        <end position="179"/>
    </location>
</feature>
<proteinExistence type="predicted"/>
<reference evidence="4 5" key="1">
    <citation type="submission" date="2024-09" db="EMBL/GenBank/DDBJ databases">
        <authorList>
            <person name="Sun Q."/>
            <person name="Mori K."/>
        </authorList>
    </citation>
    <scope>NUCLEOTIDE SEQUENCE [LARGE SCALE GENOMIC DNA]</scope>
    <source>
        <strain evidence="4 5">JCM 4362</strain>
    </source>
</reference>
<dbReference type="Pfam" id="PF08719">
    <property type="entry name" value="NADAR"/>
    <property type="match status" value="1"/>
</dbReference>
<evidence type="ECO:0000313" key="4">
    <source>
        <dbReference type="EMBL" id="MFB9524296.1"/>
    </source>
</evidence>
<evidence type="ECO:0000259" key="3">
    <source>
        <dbReference type="Pfam" id="PF08719"/>
    </source>
</evidence>
<comment type="catalytic activity">
    <reaction evidence="2">
        <text>2,5-diamino-6-hydroxy-4-(5-phosphoribosylamino)-pyrimidine + H2O = 2,5,6-triamino-4-hydroxypyrimidine + D-ribose 5-phosphate</text>
        <dbReference type="Rhea" id="RHEA:23436"/>
        <dbReference type="ChEBI" id="CHEBI:15377"/>
        <dbReference type="ChEBI" id="CHEBI:58614"/>
        <dbReference type="ChEBI" id="CHEBI:78346"/>
        <dbReference type="ChEBI" id="CHEBI:137796"/>
    </reaction>
</comment>
<comment type="catalytic activity">
    <reaction evidence="1">
        <text>5-amino-6-(5-phospho-D-ribosylamino)uracil + H2O = 5,6-diaminouracil + D-ribose 5-phosphate</text>
        <dbReference type="Rhea" id="RHEA:55020"/>
        <dbReference type="ChEBI" id="CHEBI:15377"/>
        <dbReference type="ChEBI" id="CHEBI:46252"/>
        <dbReference type="ChEBI" id="CHEBI:58453"/>
        <dbReference type="ChEBI" id="CHEBI:78346"/>
    </reaction>
</comment>
<evidence type="ECO:0000313" key="5">
    <source>
        <dbReference type="Proteomes" id="UP001589718"/>
    </source>
</evidence>
<protein>
    <submittedName>
        <fullName evidence="4">NADAR family protein</fullName>
    </submittedName>
</protein>
<dbReference type="CDD" id="cd15457">
    <property type="entry name" value="NADAR"/>
    <property type="match status" value="1"/>
</dbReference>
<gene>
    <name evidence="4" type="ORF">ACFFTU_30610</name>
</gene>
<dbReference type="EMBL" id="JBHMCR010000021">
    <property type="protein sequence ID" value="MFB9524296.1"/>
    <property type="molecule type" value="Genomic_DNA"/>
</dbReference>
<sequence>MGKIEELAAQVSGGERVKFLHFWGHRPRPDGALGPSIFSQWWPSPFTVDGTLYATAEHWMMARKAELFGDAEAERAVLSAASPAEAKKAGRLVRSFSEPAWAAARYDIVVAGNLHKFTRHPELGAYLLGTGSRVLVEASPLDRVWGIGLAADDPRADTPAAWPGQNLLGFALMDVRSALAG</sequence>
<dbReference type="Gene3D" id="1.10.357.40">
    <property type="entry name" value="YbiA-like"/>
    <property type="match status" value="1"/>
</dbReference>
<dbReference type="Proteomes" id="UP001589718">
    <property type="component" value="Unassembled WGS sequence"/>
</dbReference>
<evidence type="ECO:0000256" key="2">
    <source>
        <dbReference type="ARBA" id="ARBA00000751"/>
    </source>
</evidence>
<organism evidence="4 5">
    <name type="scientific">Streptomyces cremeus</name>
    <dbReference type="NCBI Taxonomy" id="66881"/>
    <lineage>
        <taxon>Bacteria</taxon>
        <taxon>Bacillati</taxon>
        <taxon>Actinomycetota</taxon>
        <taxon>Actinomycetes</taxon>
        <taxon>Kitasatosporales</taxon>
        <taxon>Streptomycetaceae</taxon>
        <taxon>Streptomyces</taxon>
    </lineage>
</organism>
<dbReference type="NCBIfam" id="TIGR02464">
    <property type="entry name" value="ribofla_fusion"/>
    <property type="match status" value="1"/>
</dbReference>